<reference evidence="2 3" key="1">
    <citation type="journal article" date="2015" name="Biotechnol. Bioeng.">
        <title>Genome sequence and phenotypic characterization of Caulobacter segnis.</title>
        <authorList>
            <person name="Patel S."/>
            <person name="Fletcher B."/>
            <person name="Scott D.C."/>
            <person name="Ely B."/>
        </authorList>
    </citation>
    <scope>NUCLEOTIDE SEQUENCE [LARGE SCALE GENOMIC DNA]</scope>
    <source>
        <strain evidence="2 3">ERI-2</strain>
    </source>
</reference>
<dbReference type="InterPro" id="IPR000250">
    <property type="entry name" value="Peptidase_G1"/>
</dbReference>
<accession>A0A162L2U9</accession>
<dbReference type="GO" id="GO:0070007">
    <property type="term" value="F:glutamic-type endopeptidase activity"/>
    <property type="evidence" value="ECO:0007669"/>
    <property type="project" value="InterPro"/>
</dbReference>
<dbReference type="InterPro" id="IPR013320">
    <property type="entry name" value="ConA-like_dom_sf"/>
</dbReference>
<feature type="compositionally biased region" description="Basic and acidic residues" evidence="1">
    <location>
        <begin position="297"/>
        <end position="312"/>
    </location>
</feature>
<organism evidence="2 3">
    <name type="scientific">Clostridium ljungdahlii</name>
    <dbReference type="NCBI Taxonomy" id="1538"/>
    <lineage>
        <taxon>Bacteria</taxon>
        <taxon>Bacillati</taxon>
        <taxon>Bacillota</taxon>
        <taxon>Clostridia</taxon>
        <taxon>Eubacteriales</taxon>
        <taxon>Clostridiaceae</taxon>
        <taxon>Clostridium</taxon>
    </lineage>
</organism>
<evidence type="ECO:0000256" key="1">
    <source>
        <dbReference type="SAM" id="MobiDB-lite"/>
    </source>
</evidence>
<sequence length="321" mass="35022">MKTIFKKIPLILLTLLVGFGTGSTIIGNSPQNTTNNKYVLSNYFPRRNLVHSLPTQQQLPIQQLKNSVSTINLPDNTEKSSNWSGYIDTPTSKSSSYTSISGSWTIPNISTNKPNAVAAQWIGLGGASSSDLLQMGTLEEVENGQAVAEVFWEKLPDIAQNIISVPINSTINVSISKSPNSTWNLTFTVTTSGGQTQTKTISTTLDSSYEQGIGTSAEWISEDPSNDSNQLYPLADMGTIKYQSAMVNGNLLNASSNKVNPVAMESSNENVVIYPSTIGTDGESFTTTTNTNSTSRQRLDNFPRPILRDNSSRLHPRQYRR</sequence>
<dbReference type="RefSeq" id="WP_063554818.1">
    <property type="nucleotide sequence ID" value="NZ_LITT01000011.1"/>
</dbReference>
<proteinExistence type="predicted"/>
<dbReference type="Proteomes" id="UP000077407">
    <property type="component" value="Unassembled WGS sequence"/>
</dbReference>
<feature type="region of interest" description="Disordered" evidence="1">
    <location>
        <begin position="279"/>
        <end position="321"/>
    </location>
</feature>
<dbReference type="AlphaFoldDB" id="A0A162L2U9"/>
<dbReference type="CDD" id="cd13426">
    <property type="entry name" value="Peptidase_G1"/>
    <property type="match status" value="1"/>
</dbReference>
<gene>
    <name evidence="2" type="ORF">WY13_01265</name>
</gene>
<dbReference type="SUPFAM" id="SSF49899">
    <property type="entry name" value="Concanavalin A-like lectins/glucanases"/>
    <property type="match status" value="1"/>
</dbReference>
<protein>
    <submittedName>
        <fullName evidence="2">Peptidase A4 family protein</fullName>
    </submittedName>
</protein>
<dbReference type="EMBL" id="LITT01000011">
    <property type="protein sequence ID" value="OAA90362.1"/>
    <property type="molecule type" value="Genomic_DNA"/>
</dbReference>
<name>A0A162L2U9_9CLOT</name>
<dbReference type="Gene3D" id="2.60.120.700">
    <property type="entry name" value="Peptidase G1"/>
    <property type="match status" value="1"/>
</dbReference>
<dbReference type="GO" id="GO:0006508">
    <property type="term" value="P:proteolysis"/>
    <property type="evidence" value="ECO:0007669"/>
    <property type="project" value="InterPro"/>
</dbReference>
<dbReference type="PATRIC" id="fig|1538.10.peg.167"/>
<evidence type="ECO:0000313" key="2">
    <source>
        <dbReference type="EMBL" id="OAA90362.1"/>
    </source>
</evidence>
<dbReference type="Pfam" id="PF01828">
    <property type="entry name" value="Peptidase_A4"/>
    <property type="match status" value="1"/>
</dbReference>
<dbReference type="InterPro" id="IPR038656">
    <property type="entry name" value="Peptidase_G1_sf"/>
</dbReference>
<evidence type="ECO:0000313" key="3">
    <source>
        <dbReference type="Proteomes" id="UP000077407"/>
    </source>
</evidence>
<feature type="compositionally biased region" description="Low complexity" evidence="1">
    <location>
        <begin position="286"/>
        <end position="295"/>
    </location>
</feature>
<comment type="caution">
    <text evidence="2">The sequence shown here is derived from an EMBL/GenBank/DDBJ whole genome shotgun (WGS) entry which is preliminary data.</text>
</comment>
<dbReference type="OrthoDB" id="2376230at2"/>